<protein>
    <submittedName>
        <fullName evidence="1">Uncharacterized protein</fullName>
    </submittedName>
</protein>
<dbReference type="EMBL" id="CP000828">
    <property type="protein sequence ID" value="ABW31191.1"/>
    <property type="molecule type" value="Genomic_DNA"/>
</dbReference>
<keyword evidence="2" id="KW-1185">Reference proteome</keyword>
<dbReference type="KEGG" id="amr:AM1_6259"/>
<evidence type="ECO:0000313" key="2">
    <source>
        <dbReference type="Proteomes" id="UP000000268"/>
    </source>
</evidence>
<proteinExistence type="predicted"/>
<dbReference type="HOGENOM" id="CLU_3338772_0_0_3"/>
<reference evidence="1 2" key="1">
    <citation type="journal article" date="2008" name="Proc. Natl. Acad. Sci. U.S.A.">
        <title>Niche adaptation and genome expansion in the chlorophyll d-producing cyanobacterium Acaryochloris marina.</title>
        <authorList>
            <person name="Swingley W.D."/>
            <person name="Chen M."/>
            <person name="Cheung P.C."/>
            <person name="Conrad A.L."/>
            <person name="Dejesa L.C."/>
            <person name="Hao J."/>
            <person name="Honchak B.M."/>
            <person name="Karbach L.E."/>
            <person name="Kurdoglu A."/>
            <person name="Lahiri S."/>
            <person name="Mastrian S.D."/>
            <person name="Miyashita H."/>
            <person name="Page L."/>
            <person name="Ramakrishna P."/>
            <person name="Satoh S."/>
            <person name="Sattley W.M."/>
            <person name="Shimada Y."/>
            <person name="Taylor H.L."/>
            <person name="Tomo T."/>
            <person name="Tsuchiya T."/>
            <person name="Wang Z.T."/>
            <person name="Raymond J."/>
            <person name="Mimuro M."/>
            <person name="Blankenship R.E."/>
            <person name="Touchman J.W."/>
        </authorList>
    </citation>
    <scope>NUCLEOTIDE SEQUENCE [LARGE SCALE GENOMIC DNA]</scope>
    <source>
        <strain evidence="2">MBIC 11017</strain>
    </source>
</reference>
<dbReference type="Proteomes" id="UP000000268">
    <property type="component" value="Chromosome"/>
</dbReference>
<accession>B0C674</accession>
<dbReference type="AlphaFoldDB" id="B0C674"/>
<sequence length="37" mass="4052">MVRPSKELWLVRTIISISSFQATSFLEANLGSLGISV</sequence>
<name>B0C674_ACAM1</name>
<organism evidence="1 2">
    <name type="scientific">Acaryochloris marina (strain MBIC 11017)</name>
    <dbReference type="NCBI Taxonomy" id="329726"/>
    <lineage>
        <taxon>Bacteria</taxon>
        <taxon>Bacillati</taxon>
        <taxon>Cyanobacteriota</taxon>
        <taxon>Cyanophyceae</taxon>
        <taxon>Acaryochloridales</taxon>
        <taxon>Acaryochloridaceae</taxon>
        <taxon>Acaryochloris</taxon>
    </lineage>
</organism>
<evidence type="ECO:0000313" key="1">
    <source>
        <dbReference type="EMBL" id="ABW31191.1"/>
    </source>
</evidence>
<dbReference type="STRING" id="329726.AM1_6259"/>
<gene>
    <name evidence="1" type="ordered locus">AM1_6259</name>
</gene>